<organism evidence="1 2">
    <name type="scientific">Brachionus plicatilis</name>
    <name type="common">Marine rotifer</name>
    <name type="synonym">Brachionus muelleri</name>
    <dbReference type="NCBI Taxonomy" id="10195"/>
    <lineage>
        <taxon>Eukaryota</taxon>
        <taxon>Metazoa</taxon>
        <taxon>Spiralia</taxon>
        <taxon>Gnathifera</taxon>
        <taxon>Rotifera</taxon>
        <taxon>Eurotatoria</taxon>
        <taxon>Monogononta</taxon>
        <taxon>Pseudotrocha</taxon>
        <taxon>Ploima</taxon>
        <taxon>Brachionidae</taxon>
        <taxon>Brachionus</taxon>
    </lineage>
</organism>
<reference evidence="1 2" key="1">
    <citation type="journal article" date="2018" name="Sci. Rep.">
        <title>Genomic signatures of local adaptation to the degree of environmental predictability in rotifers.</title>
        <authorList>
            <person name="Franch-Gras L."/>
            <person name="Hahn C."/>
            <person name="Garcia-Roger E.M."/>
            <person name="Carmona M.J."/>
            <person name="Serra M."/>
            <person name="Gomez A."/>
        </authorList>
    </citation>
    <scope>NUCLEOTIDE SEQUENCE [LARGE SCALE GENOMIC DNA]</scope>
    <source>
        <strain evidence="1">HYR1</strain>
    </source>
</reference>
<name>A0A3M7P4P8_BRAPC</name>
<evidence type="ECO:0000313" key="2">
    <source>
        <dbReference type="Proteomes" id="UP000276133"/>
    </source>
</evidence>
<proteinExistence type="predicted"/>
<accession>A0A3M7P4P8</accession>
<dbReference type="AlphaFoldDB" id="A0A3M7P4P8"/>
<dbReference type="EMBL" id="REGN01013649">
    <property type="protein sequence ID" value="RMZ93654.1"/>
    <property type="molecule type" value="Genomic_DNA"/>
</dbReference>
<gene>
    <name evidence="1" type="ORF">BpHYR1_012451</name>
</gene>
<comment type="caution">
    <text evidence="1">The sequence shown here is derived from an EMBL/GenBank/DDBJ whole genome shotgun (WGS) entry which is preliminary data.</text>
</comment>
<keyword evidence="2" id="KW-1185">Reference proteome</keyword>
<evidence type="ECO:0000313" key="1">
    <source>
        <dbReference type="EMBL" id="RMZ93654.1"/>
    </source>
</evidence>
<dbReference type="Proteomes" id="UP000276133">
    <property type="component" value="Unassembled WGS sequence"/>
</dbReference>
<protein>
    <submittedName>
        <fullName evidence="1">Uncharacterized protein</fullName>
    </submittedName>
</protein>
<sequence>MPPIWPKFTDSGSYQFSKLTTTSTGSIGYSDSVSWDNASINEFESKYELSLNSASLLKRFLERICST</sequence>